<comment type="subcellular location">
    <subcellularLocation>
        <location evidence="1">Cell membrane</location>
        <topology evidence="1">Multi-pass membrane protein</topology>
    </subcellularLocation>
</comment>
<protein>
    <submittedName>
        <fullName evidence="9">Peptidoglycan/LPS O-acetylase OafA/YrhL</fullName>
    </submittedName>
</protein>
<dbReference type="PANTHER" id="PTHR40074">
    <property type="entry name" value="O-ACETYLTRANSFERASE WECH"/>
    <property type="match status" value="1"/>
</dbReference>
<evidence type="ECO:0000256" key="3">
    <source>
        <dbReference type="ARBA" id="ARBA00022475"/>
    </source>
</evidence>
<sequence length="386" mass="42487">MSEPALPAAPSAAAPAAPLDQGETVAASALQEGAGPGSAAPRLTAIDTFRGLTILEVVGHHTTGMALRYAETGTLTHDTLLVINRTLHFAVPAFVFLSAVVLTRSLLKRFEPGRYLWRRLTRGGWPYLLWTALYALWYVWTGQRAPETLTDPARWEYWLLYGKGSFHLYFLLVALEVYVVLPLLLPLARRRPPITVMLLAGLAVQFGVYLLNREVLRLPFPASTVLWYLLPVLLGLGVGARLGEFQAWWRRRRWAVVPLLALAYALYLPVALAYLRGEGVTPVVYSSLSWSFTALTALTLLGLAYRLQRRPGPLTRAISVLGTVSLPIYLIHPAVLQALERLVPPDGDPARLALTVAVFALVALLLPALIGRRLLGKRLGLLLFGR</sequence>
<gene>
    <name evidence="9" type="ORF">HNQ09_000503</name>
</gene>
<dbReference type="AlphaFoldDB" id="A0A7W8GD19"/>
<dbReference type="GO" id="GO:0009246">
    <property type="term" value="P:enterobacterial common antigen biosynthetic process"/>
    <property type="evidence" value="ECO:0007669"/>
    <property type="project" value="TreeGrafter"/>
</dbReference>
<evidence type="ECO:0000256" key="6">
    <source>
        <dbReference type="ARBA" id="ARBA00023136"/>
    </source>
</evidence>
<feature type="transmembrane region" description="Helical" evidence="7">
    <location>
        <begin position="314"/>
        <end position="332"/>
    </location>
</feature>
<feature type="transmembrane region" description="Helical" evidence="7">
    <location>
        <begin position="194"/>
        <end position="212"/>
    </location>
</feature>
<dbReference type="InterPro" id="IPR002656">
    <property type="entry name" value="Acyl_transf_3_dom"/>
</dbReference>
<evidence type="ECO:0000256" key="7">
    <source>
        <dbReference type="SAM" id="Phobius"/>
    </source>
</evidence>
<dbReference type="PANTHER" id="PTHR40074:SF2">
    <property type="entry name" value="O-ACETYLTRANSFERASE WECH"/>
    <property type="match status" value="1"/>
</dbReference>
<feature type="transmembrane region" description="Helical" evidence="7">
    <location>
        <begin position="254"/>
        <end position="275"/>
    </location>
</feature>
<proteinExistence type="inferred from homology"/>
<evidence type="ECO:0000256" key="1">
    <source>
        <dbReference type="ARBA" id="ARBA00004651"/>
    </source>
</evidence>
<comment type="caution">
    <text evidence="9">The sequence shown here is derived from an EMBL/GenBank/DDBJ whole genome shotgun (WGS) entry which is preliminary data.</text>
</comment>
<dbReference type="GO" id="GO:0005886">
    <property type="term" value="C:plasma membrane"/>
    <property type="evidence" value="ECO:0007669"/>
    <property type="project" value="UniProtKB-SubCell"/>
</dbReference>
<feature type="transmembrane region" description="Helical" evidence="7">
    <location>
        <begin position="127"/>
        <end position="146"/>
    </location>
</feature>
<evidence type="ECO:0000256" key="4">
    <source>
        <dbReference type="ARBA" id="ARBA00022692"/>
    </source>
</evidence>
<dbReference type="RefSeq" id="WP_184024916.1">
    <property type="nucleotide sequence ID" value="NZ_JACHFN010000001.1"/>
</dbReference>
<comment type="similarity">
    <text evidence="2">Belongs to the acyltransferase 3 family.</text>
</comment>
<keyword evidence="5 7" id="KW-1133">Transmembrane helix</keyword>
<accession>A0A7W8GD19</accession>
<feature type="transmembrane region" description="Helical" evidence="7">
    <location>
        <begin position="287"/>
        <end position="307"/>
    </location>
</feature>
<dbReference type="EMBL" id="JACHFN010000001">
    <property type="protein sequence ID" value="MBB5233086.1"/>
    <property type="molecule type" value="Genomic_DNA"/>
</dbReference>
<organism evidence="9 10">
    <name type="scientific">Deinococcus budaensis</name>
    <dbReference type="NCBI Taxonomy" id="1665626"/>
    <lineage>
        <taxon>Bacteria</taxon>
        <taxon>Thermotogati</taxon>
        <taxon>Deinococcota</taxon>
        <taxon>Deinococci</taxon>
        <taxon>Deinococcales</taxon>
        <taxon>Deinococcaceae</taxon>
        <taxon>Deinococcus</taxon>
    </lineage>
</organism>
<dbReference type="Proteomes" id="UP000525389">
    <property type="component" value="Unassembled WGS sequence"/>
</dbReference>
<keyword evidence="10" id="KW-1185">Reference proteome</keyword>
<evidence type="ECO:0000313" key="10">
    <source>
        <dbReference type="Proteomes" id="UP000525389"/>
    </source>
</evidence>
<dbReference type="GO" id="GO:0016413">
    <property type="term" value="F:O-acetyltransferase activity"/>
    <property type="evidence" value="ECO:0007669"/>
    <property type="project" value="TreeGrafter"/>
</dbReference>
<evidence type="ECO:0000256" key="5">
    <source>
        <dbReference type="ARBA" id="ARBA00022989"/>
    </source>
</evidence>
<evidence type="ECO:0000313" key="9">
    <source>
        <dbReference type="EMBL" id="MBB5233086.1"/>
    </source>
</evidence>
<feature type="transmembrane region" description="Helical" evidence="7">
    <location>
        <begin position="224"/>
        <end position="242"/>
    </location>
</feature>
<keyword evidence="3" id="KW-1003">Cell membrane</keyword>
<evidence type="ECO:0000259" key="8">
    <source>
        <dbReference type="Pfam" id="PF01757"/>
    </source>
</evidence>
<evidence type="ECO:0000256" key="2">
    <source>
        <dbReference type="ARBA" id="ARBA00007400"/>
    </source>
</evidence>
<name>A0A7W8GD19_9DEIO</name>
<feature type="transmembrane region" description="Helical" evidence="7">
    <location>
        <begin position="166"/>
        <end position="187"/>
    </location>
</feature>
<dbReference type="Pfam" id="PF01757">
    <property type="entry name" value="Acyl_transf_3"/>
    <property type="match status" value="1"/>
</dbReference>
<keyword evidence="4 7" id="KW-0812">Transmembrane</keyword>
<feature type="transmembrane region" description="Helical" evidence="7">
    <location>
        <begin position="87"/>
        <end position="107"/>
    </location>
</feature>
<reference evidence="9 10" key="1">
    <citation type="submission" date="2020-08" db="EMBL/GenBank/DDBJ databases">
        <title>Genomic Encyclopedia of Type Strains, Phase IV (KMG-IV): sequencing the most valuable type-strain genomes for metagenomic binning, comparative biology and taxonomic classification.</title>
        <authorList>
            <person name="Goeker M."/>
        </authorList>
    </citation>
    <scope>NUCLEOTIDE SEQUENCE [LARGE SCALE GENOMIC DNA]</scope>
    <source>
        <strain evidence="9 10">DSM 101791</strain>
    </source>
</reference>
<keyword evidence="6 7" id="KW-0472">Membrane</keyword>
<feature type="domain" description="Acyltransferase 3" evidence="8">
    <location>
        <begin position="45"/>
        <end position="366"/>
    </location>
</feature>
<feature type="transmembrane region" description="Helical" evidence="7">
    <location>
        <begin position="352"/>
        <end position="370"/>
    </location>
</feature>